<dbReference type="InterPro" id="IPR000412">
    <property type="entry name" value="ABC_2_transport"/>
</dbReference>
<dbReference type="RefSeq" id="WP_130432230.1">
    <property type="nucleotide sequence ID" value="NZ_SGXF01000001.1"/>
</dbReference>
<dbReference type="OrthoDB" id="670210at2"/>
<accession>A0A4V2F844</accession>
<proteinExistence type="inferred from homology"/>
<dbReference type="Pfam" id="PF01061">
    <property type="entry name" value="ABC2_membrane"/>
    <property type="match status" value="1"/>
</dbReference>
<keyword evidence="2 5" id="KW-0812">Transmembrane</keyword>
<feature type="transmembrane region" description="Helical" evidence="5">
    <location>
        <begin position="172"/>
        <end position="190"/>
    </location>
</feature>
<evidence type="ECO:0000313" key="7">
    <source>
        <dbReference type="EMBL" id="RZT02127.1"/>
    </source>
</evidence>
<dbReference type="PANTHER" id="PTHR43229">
    <property type="entry name" value="NODULATION PROTEIN J"/>
    <property type="match status" value="1"/>
</dbReference>
<dbReference type="AlphaFoldDB" id="A0A4V2F844"/>
<dbReference type="EMBL" id="SGXF01000001">
    <property type="protein sequence ID" value="RZT02127.1"/>
    <property type="molecule type" value="Genomic_DNA"/>
</dbReference>
<evidence type="ECO:0000256" key="2">
    <source>
        <dbReference type="ARBA" id="ARBA00022692"/>
    </source>
</evidence>
<evidence type="ECO:0000259" key="6">
    <source>
        <dbReference type="PROSITE" id="PS51012"/>
    </source>
</evidence>
<feature type="domain" description="ABC transmembrane type-2" evidence="6">
    <location>
        <begin position="27"/>
        <end position="254"/>
    </location>
</feature>
<keyword evidence="8" id="KW-1185">Reference proteome</keyword>
<comment type="similarity">
    <text evidence="5">Belongs to the ABC-2 integral membrane protein family.</text>
</comment>
<feature type="transmembrane region" description="Helical" evidence="5">
    <location>
        <begin position="229"/>
        <end position="251"/>
    </location>
</feature>
<keyword evidence="4 5" id="KW-0472">Membrane</keyword>
<dbReference type="GO" id="GO:0140359">
    <property type="term" value="F:ABC-type transporter activity"/>
    <property type="evidence" value="ECO:0007669"/>
    <property type="project" value="InterPro"/>
</dbReference>
<dbReference type="InterPro" id="IPR051784">
    <property type="entry name" value="Nod_factor_ABC_transporter"/>
</dbReference>
<reference evidence="7 8" key="1">
    <citation type="submission" date="2019-02" db="EMBL/GenBank/DDBJ databases">
        <title>Genomic Encyclopedia of Type Strains, Phase IV (KMG-IV): sequencing the most valuable type-strain genomes for metagenomic binning, comparative biology and taxonomic classification.</title>
        <authorList>
            <person name="Goeker M."/>
        </authorList>
    </citation>
    <scope>NUCLEOTIDE SEQUENCE [LARGE SCALE GENOMIC DNA]</scope>
    <source>
        <strain evidence="7 8">DSM 29486</strain>
    </source>
</reference>
<keyword evidence="5" id="KW-1003">Cell membrane</keyword>
<dbReference type="PANTHER" id="PTHR43229:SF2">
    <property type="entry name" value="NODULATION PROTEIN J"/>
    <property type="match status" value="1"/>
</dbReference>
<dbReference type="GO" id="GO:0043190">
    <property type="term" value="C:ATP-binding cassette (ABC) transporter complex"/>
    <property type="evidence" value="ECO:0007669"/>
    <property type="project" value="InterPro"/>
</dbReference>
<evidence type="ECO:0000256" key="5">
    <source>
        <dbReference type="RuleBase" id="RU361157"/>
    </source>
</evidence>
<feature type="transmembrane region" description="Helical" evidence="5">
    <location>
        <begin position="103"/>
        <end position="132"/>
    </location>
</feature>
<protein>
    <recommendedName>
        <fullName evidence="5">Transport permease protein</fullName>
    </recommendedName>
</protein>
<evidence type="ECO:0000256" key="1">
    <source>
        <dbReference type="ARBA" id="ARBA00004141"/>
    </source>
</evidence>
<feature type="transmembrane region" description="Helical" evidence="5">
    <location>
        <begin position="29"/>
        <end position="52"/>
    </location>
</feature>
<comment type="caution">
    <text evidence="7">The sequence shown here is derived from an EMBL/GenBank/DDBJ whole genome shotgun (WGS) entry which is preliminary data.</text>
</comment>
<name>A0A4V2F844_9FIRM</name>
<organism evidence="7 8">
    <name type="scientific">Cuneatibacter caecimuris</name>
    <dbReference type="NCBI Taxonomy" id="1796618"/>
    <lineage>
        <taxon>Bacteria</taxon>
        <taxon>Bacillati</taxon>
        <taxon>Bacillota</taxon>
        <taxon>Clostridia</taxon>
        <taxon>Lachnospirales</taxon>
        <taxon>Lachnospiraceae</taxon>
        <taxon>Cuneatibacter</taxon>
    </lineage>
</organism>
<dbReference type="InterPro" id="IPR013525">
    <property type="entry name" value="ABC2_TM"/>
</dbReference>
<evidence type="ECO:0000313" key="8">
    <source>
        <dbReference type="Proteomes" id="UP000292927"/>
    </source>
</evidence>
<comment type="subcellular location">
    <subcellularLocation>
        <location evidence="5">Cell membrane</location>
        <topology evidence="5">Multi-pass membrane protein</topology>
    </subcellularLocation>
    <subcellularLocation>
        <location evidence="1">Membrane</location>
        <topology evidence="1">Multi-pass membrane protein</topology>
    </subcellularLocation>
</comment>
<dbReference type="Proteomes" id="UP000292927">
    <property type="component" value="Unassembled WGS sequence"/>
</dbReference>
<gene>
    <name evidence="7" type="ORF">EV209_0233</name>
</gene>
<keyword evidence="5" id="KW-0813">Transport</keyword>
<evidence type="ECO:0000256" key="4">
    <source>
        <dbReference type="ARBA" id="ARBA00023136"/>
    </source>
</evidence>
<keyword evidence="3 5" id="KW-1133">Transmembrane helix</keyword>
<sequence length="257" mass="27906">MRNDSKRYNDTVTIAKRCILLSKRNPDTFLTSVMLPALMMLLFVFLFGNLIHVGGTSYVNYIVPGILLQCIGQCSTTTAILMNRDVTSGIINRFSTLPIRRVSILNGHVLEAAVRSLLTSAVVLITAMLVGFRPAASLTGWCVVFILLIAVILALSWLSVIVGVAANSAEGASSLSALAVILPYLSSGFVPTETMPKVLGIFAEYQPMTPIIDTMRNALLGNPIDTGTFLIAMIWCIGLVAAFYFISLALFRKRLSR</sequence>
<dbReference type="PIRSF" id="PIRSF006648">
    <property type="entry name" value="DrrB"/>
    <property type="match status" value="1"/>
</dbReference>
<dbReference type="InterPro" id="IPR047817">
    <property type="entry name" value="ABC2_TM_bact-type"/>
</dbReference>
<feature type="transmembrane region" description="Helical" evidence="5">
    <location>
        <begin position="138"/>
        <end position="165"/>
    </location>
</feature>
<dbReference type="PROSITE" id="PS51012">
    <property type="entry name" value="ABC_TM2"/>
    <property type="match status" value="1"/>
</dbReference>
<feature type="transmembrane region" description="Helical" evidence="5">
    <location>
        <begin position="58"/>
        <end position="82"/>
    </location>
</feature>
<evidence type="ECO:0000256" key="3">
    <source>
        <dbReference type="ARBA" id="ARBA00022989"/>
    </source>
</evidence>